<evidence type="ECO:0000313" key="2">
    <source>
        <dbReference type="EMBL" id="KZM90532.1"/>
    </source>
</evidence>
<evidence type="ECO:0000313" key="3">
    <source>
        <dbReference type="EMBL" id="WOH04646.1"/>
    </source>
</evidence>
<accession>A0A161ZS16</accession>
<dbReference type="EMBL" id="LNRQ01000006">
    <property type="protein sequence ID" value="KZM90532.1"/>
    <property type="molecule type" value="Genomic_DNA"/>
</dbReference>
<evidence type="ECO:0000256" key="1">
    <source>
        <dbReference type="SAM" id="SignalP"/>
    </source>
</evidence>
<name>A0A161ZS16_DAUCS</name>
<feature type="signal peptide" evidence="1">
    <location>
        <begin position="1"/>
        <end position="27"/>
    </location>
</feature>
<keyword evidence="4" id="KW-1185">Reference proteome</keyword>
<keyword evidence="1" id="KW-0732">Signal</keyword>
<organism evidence="2">
    <name type="scientific">Daucus carota subsp. sativus</name>
    <name type="common">Carrot</name>
    <dbReference type="NCBI Taxonomy" id="79200"/>
    <lineage>
        <taxon>Eukaryota</taxon>
        <taxon>Viridiplantae</taxon>
        <taxon>Streptophyta</taxon>
        <taxon>Embryophyta</taxon>
        <taxon>Tracheophyta</taxon>
        <taxon>Spermatophyta</taxon>
        <taxon>Magnoliopsida</taxon>
        <taxon>eudicotyledons</taxon>
        <taxon>Gunneridae</taxon>
        <taxon>Pentapetalae</taxon>
        <taxon>asterids</taxon>
        <taxon>campanulids</taxon>
        <taxon>Apiales</taxon>
        <taxon>Apiaceae</taxon>
        <taxon>Apioideae</taxon>
        <taxon>Scandiceae</taxon>
        <taxon>Daucinae</taxon>
        <taxon>Daucus</taxon>
        <taxon>Daucus sect. Daucus</taxon>
    </lineage>
</organism>
<gene>
    <name evidence="2" type="ORF">DCAR_022103</name>
    <name evidence="3" type="ORF">DCAR_0624057</name>
</gene>
<dbReference type="AlphaFoldDB" id="A0A161ZS16"/>
<reference evidence="3" key="2">
    <citation type="submission" date="2022-03" db="EMBL/GenBank/DDBJ databases">
        <title>Draft title - Genomic analysis of global carrot germplasm unveils the trajectory of domestication and the origin of high carotenoid orange carrot.</title>
        <authorList>
            <person name="Iorizzo M."/>
            <person name="Ellison S."/>
            <person name="Senalik D."/>
            <person name="Macko-Podgorni A."/>
            <person name="Grzebelus D."/>
            <person name="Bostan H."/>
            <person name="Rolling W."/>
            <person name="Curaba J."/>
            <person name="Simon P."/>
        </authorList>
    </citation>
    <scope>NUCLEOTIDE SEQUENCE</scope>
    <source>
        <tissue evidence="3">Leaf</tissue>
    </source>
</reference>
<feature type="chain" id="PRO_5007830582" description="Thionin-like protein" evidence="1">
    <location>
        <begin position="28"/>
        <end position="79"/>
    </location>
</feature>
<sequence>MAGSKKITYASLFVMVLVCMSINNIAADDKPKETCCGGCFSVCSTPLNGQVNLLCLKKCWNDCAKTGQNCGPANLQKQP</sequence>
<protein>
    <recommendedName>
        <fullName evidence="5">Thionin-like protein</fullName>
    </recommendedName>
</protein>
<dbReference type="Gramene" id="KZM90532">
    <property type="protein sequence ID" value="KZM90532"/>
    <property type="gene ID" value="DCAR_022103"/>
</dbReference>
<evidence type="ECO:0000313" key="4">
    <source>
        <dbReference type="Proteomes" id="UP000077755"/>
    </source>
</evidence>
<dbReference type="Proteomes" id="UP000077755">
    <property type="component" value="Chromosome 6"/>
</dbReference>
<dbReference type="EMBL" id="CP093348">
    <property type="protein sequence ID" value="WOH04646.1"/>
    <property type="molecule type" value="Genomic_DNA"/>
</dbReference>
<proteinExistence type="predicted"/>
<reference evidence="2" key="1">
    <citation type="journal article" date="2016" name="Nat. Genet.">
        <title>A high-quality carrot genome assembly provides new insights into carotenoid accumulation and asterid genome evolution.</title>
        <authorList>
            <person name="Iorizzo M."/>
            <person name="Ellison S."/>
            <person name="Senalik D."/>
            <person name="Zeng P."/>
            <person name="Satapoomin P."/>
            <person name="Huang J."/>
            <person name="Bowman M."/>
            <person name="Iovene M."/>
            <person name="Sanseverino W."/>
            <person name="Cavagnaro P."/>
            <person name="Yildiz M."/>
            <person name="Macko-Podgorni A."/>
            <person name="Moranska E."/>
            <person name="Grzebelus E."/>
            <person name="Grzebelus D."/>
            <person name="Ashrafi H."/>
            <person name="Zheng Z."/>
            <person name="Cheng S."/>
            <person name="Spooner D."/>
            <person name="Van Deynze A."/>
            <person name="Simon P."/>
        </authorList>
    </citation>
    <scope>NUCLEOTIDE SEQUENCE [LARGE SCALE GENOMIC DNA]</scope>
    <source>
        <tissue evidence="2">Leaf</tissue>
    </source>
</reference>
<evidence type="ECO:0008006" key="5">
    <source>
        <dbReference type="Google" id="ProtNLM"/>
    </source>
</evidence>